<dbReference type="KEGG" id="slaa:EUU25_16025"/>
<accession>A0A6I6L6T8</accession>
<dbReference type="RefSeq" id="WP_158902782.1">
    <property type="nucleotide sequence ID" value="NZ_CP035733.1"/>
</dbReference>
<evidence type="ECO:0000313" key="2">
    <source>
        <dbReference type="EMBL" id="QGY81990.1"/>
    </source>
</evidence>
<name>A0A6I6L6T8_9SPHN</name>
<keyword evidence="1" id="KW-0812">Transmembrane</keyword>
<feature type="transmembrane region" description="Helical" evidence="1">
    <location>
        <begin position="15"/>
        <end position="37"/>
    </location>
</feature>
<protein>
    <submittedName>
        <fullName evidence="2">Uncharacterized protein</fullName>
    </submittedName>
</protein>
<organism evidence="2 3">
    <name type="scientific">Sphingorhabdus lacus</name>
    <dbReference type="NCBI Taxonomy" id="392610"/>
    <lineage>
        <taxon>Bacteria</taxon>
        <taxon>Pseudomonadati</taxon>
        <taxon>Pseudomonadota</taxon>
        <taxon>Alphaproteobacteria</taxon>
        <taxon>Sphingomonadales</taxon>
        <taxon>Sphingomonadaceae</taxon>
        <taxon>Sphingorhabdus</taxon>
    </lineage>
</organism>
<gene>
    <name evidence="2" type="ORF">EUU25_16025</name>
</gene>
<feature type="transmembrane region" description="Helical" evidence="1">
    <location>
        <begin position="49"/>
        <end position="67"/>
    </location>
</feature>
<dbReference type="Proteomes" id="UP000428803">
    <property type="component" value="Chromosome"/>
</dbReference>
<keyword evidence="3" id="KW-1185">Reference proteome</keyword>
<evidence type="ECO:0000256" key="1">
    <source>
        <dbReference type="SAM" id="Phobius"/>
    </source>
</evidence>
<feature type="transmembrane region" description="Helical" evidence="1">
    <location>
        <begin position="79"/>
        <end position="98"/>
    </location>
</feature>
<dbReference type="AlphaFoldDB" id="A0A6I6L6T8"/>
<reference evidence="3" key="1">
    <citation type="submission" date="2019-01" db="EMBL/GenBank/DDBJ databases">
        <title>Sphingorhabdus lacus sp.nov., isolated from an oligotrophic freshwater lake.</title>
        <authorList>
            <person name="Park M."/>
        </authorList>
    </citation>
    <scope>NUCLEOTIDE SEQUENCE [LARGE SCALE GENOMIC DNA]</scope>
    <source>
        <strain evidence="3">IMCC1753</strain>
    </source>
</reference>
<dbReference type="EMBL" id="CP035733">
    <property type="protein sequence ID" value="QGY81990.1"/>
    <property type="molecule type" value="Genomic_DNA"/>
</dbReference>
<proteinExistence type="predicted"/>
<sequence length="191" mass="21111">MTKTFASRPIVPPTFFVKVLLPFAIPMLLTAALVILVGESWPRNIAPGSGLKMFGFAASALTSLIIWRFITRRIEDMRVLKVAAAICGVAGLMGWPVWTVGVLPSVNGFSVGSQESVRMTLMRTDITTISRSRAVNHWAWLRPEVPTARAKAGRYFISEQTYQRWNDQRPSTVKVTISEGLLGAQIVTGYE</sequence>
<evidence type="ECO:0000313" key="3">
    <source>
        <dbReference type="Proteomes" id="UP000428803"/>
    </source>
</evidence>
<keyword evidence="1" id="KW-1133">Transmembrane helix</keyword>
<dbReference type="OrthoDB" id="7506134at2"/>
<keyword evidence="1" id="KW-0472">Membrane</keyword>